<evidence type="ECO:0000313" key="2">
    <source>
        <dbReference type="Proteomes" id="UP001230649"/>
    </source>
</evidence>
<evidence type="ECO:0000313" key="1">
    <source>
        <dbReference type="EMBL" id="KAJ9114539.1"/>
    </source>
</evidence>
<protein>
    <submittedName>
        <fullName evidence="1">Uncharacterized protein</fullName>
    </submittedName>
</protein>
<accession>A0ACC2WTR0</accession>
<name>A0ACC2WTR0_9TREE</name>
<proteinExistence type="predicted"/>
<dbReference type="Proteomes" id="UP001230649">
    <property type="component" value="Unassembled WGS sequence"/>
</dbReference>
<keyword evidence="2" id="KW-1185">Reference proteome</keyword>
<gene>
    <name evidence="1" type="ORF">QFC20_001413</name>
</gene>
<organism evidence="1 2">
    <name type="scientific">Naganishia adeliensis</name>
    <dbReference type="NCBI Taxonomy" id="92952"/>
    <lineage>
        <taxon>Eukaryota</taxon>
        <taxon>Fungi</taxon>
        <taxon>Dikarya</taxon>
        <taxon>Basidiomycota</taxon>
        <taxon>Agaricomycotina</taxon>
        <taxon>Tremellomycetes</taxon>
        <taxon>Filobasidiales</taxon>
        <taxon>Filobasidiaceae</taxon>
        <taxon>Naganishia</taxon>
    </lineage>
</organism>
<dbReference type="EMBL" id="JASBWS010000008">
    <property type="protein sequence ID" value="KAJ9114539.1"/>
    <property type="molecule type" value="Genomic_DNA"/>
</dbReference>
<comment type="caution">
    <text evidence="1">The sequence shown here is derived from an EMBL/GenBank/DDBJ whole genome shotgun (WGS) entry which is preliminary data.</text>
</comment>
<reference evidence="1" key="1">
    <citation type="submission" date="2023-04" db="EMBL/GenBank/DDBJ databases">
        <title>Draft Genome sequencing of Naganishia species isolated from polar environments using Oxford Nanopore Technology.</title>
        <authorList>
            <person name="Leo P."/>
            <person name="Venkateswaran K."/>
        </authorList>
    </citation>
    <scope>NUCLEOTIDE SEQUENCE</scope>
    <source>
        <strain evidence="1">MNA-CCFEE 5262</strain>
    </source>
</reference>
<sequence>MTSFILRSVQDRPTSYPPIDKQCTFCRIISHRSEAHVVYEDDLCMAFLAGHTLLIPKQHYARLADLPSELGEAMGRALPRITKAINEATGNPNLNVVCNQGYAQAVHHVHWHLVPAPVFDFESSTLSTASKLAKTSPNKKKSAEPHSHQYMLRGEMANRDFLDDDEAKVLVERIKSKL</sequence>